<sequence>MTLPITALTAAICAIMLLATAIATVRARFRTQAAFGDAEDQGLISASRSHGNLAEHAPLFVILIGLLELASASHWPLTALAVLFLGARAAHIIGLHQTHSAGKPPMLRAVGVIGTWITYAAAIGWTLFLVVTVNG</sequence>
<accession>A0ABQ1JP77</accession>
<evidence type="ECO:0000256" key="4">
    <source>
        <dbReference type="ARBA" id="ARBA00023136"/>
    </source>
</evidence>
<evidence type="ECO:0000313" key="7">
    <source>
        <dbReference type="Proteomes" id="UP000614261"/>
    </source>
</evidence>
<dbReference type="SUPFAM" id="SSF161084">
    <property type="entry name" value="MAPEG domain-like"/>
    <property type="match status" value="1"/>
</dbReference>
<dbReference type="PANTHER" id="PTHR35814">
    <property type="match status" value="1"/>
</dbReference>
<reference evidence="7" key="1">
    <citation type="journal article" date="2019" name="Int. J. Syst. Evol. Microbiol.">
        <title>The Global Catalogue of Microorganisms (GCM) 10K type strain sequencing project: providing services to taxonomists for standard genome sequencing and annotation.</title>
        <authorList>
            <consortium name="The Broad Institute Genomics Platform"/>
            <consortium name="The Broad Institute Genome Sequencing Center for Infectious Disease"/>
            <person name="Wu L."/>
            <person name="Ma J."/>
        </authorList>
    </citation>
    <scope>NUCLEOTIDE SEQUENCE [LARGE SCALE GENOMIC DNA]</scope>
    <source>
        <strain evidence="7">CGMCC 1.12851</strain>
    </source>
</reference>
<keyword evidence="2 5" id="KW-0812">Transmembrane</keyword>
<name>A0ABQ1JP77_9SPHN</name>
<evidence type="ECO:0000256" key="5">
    <source>
        <dbReference type="SAM" id="Phobius"/>
    </source>
</evidence>
<organism evidence="6 7">
    <name type="scientific">Blastomonas aquatica</name>
    <dbReference type="NCBI Taxonomy" id="1510276"/>
    <lineage>
        <taxon>Bacteria</taxon>
        <taxon>Pseudomonadati</taxon>
        <taxon>Pseudomonadota</taxon>
        <taxon>Alphaproteobacteria</taxon>
        <taxon>Sphingomonadales</taxon>
        <taxon>Sphingomonadaceae</taxon>
        <taxon>Blastomonas</taxon>
    </lineage>
</organism>
<proteinExistence type="predicted"/>
<keyword evidence="7" id="KW-1185">Reference proteome</keyword>
<feature type="transmembrane region" description="Helical" evidence="5">
    <location>
        <begin position="59"/>
        <end position="85"/>
    </location>
</feature>
<keyword evidence="3 5" id="KW-1133">Transmembrane helix</keyword>
<evidence type="ECO:0000313" key="6">
    <source>
        <dbReference type="EMBL" id="GGB71229.1"/>
    </source>
</evidence>
<feature type="transmembrane region" description="Helical" evidence="5">
    <location>
        <begin position="106"/>
        <end position="131"/>
    </location>
</feature>
<dbReference type="Proteomes" id="UP000614261">
    <property type="component" value="Unassembled WGS sequence"/>
</dbReference>
<dbReference type="InterPro" id="IPR023352">
    <property type="entry name" value="MAPEG-like_dom_sf"/>
</dbReference>
<dbReference type="PANTHER" id="PTHR35814:SF1">
    <property type="entry name" value="GLUTATHIONE S-TRANSFERASE-RELATED"/>
    <property type="match status" value="1"/>
</dbReference>
<comment type="caution">
    <text evidence="6">The sequence shown here is derived from an EMBL/GenBank/DDBJ whole genome shotgun (WGS) entry which is preliminary data.</text>
</comment>
<protein>
    <recommendedName>
        <fullName evidence="8">MAPEG family protein</fullName>
    </recommendedName>
</protein>
<comment type="subcellular location">
    <subcellularLocation>
        <location evidence="1">Membrane</location>
    </subcellularLocation>
</comment>
<dbReference type="Gene3D" id="1.20.120.550">
    <property type="entry name" value="Membrane associated eicosanoid/glutathione metabolism-like domain"/>
    <property type="match status" value="1"/>
</dbReference>
<dbReference type="EMBL" id="BMGD01000005">
    <property type="protein sequence ID" value="GGB71229.1"/>
    <property type="molecule type" value="Genomic_DNA"/>
</dbReference>
<evidence type="ECO:0000256" key="2">
    <source>
        <dbReference type="ARBA" id="ARBA00022692"/>
    </source>
</evidence>
<keyword evidence="4 5" id="KW-0472">Membrane</keyword>
<evidence type="ECO:0000256" key="3">
    <source>
        <dbReference type="ARBA" id="ARBA00022989"/>
    </source>
</evidence>
<evidence type="ECO:0008006" key="8">
    <source>
        <dbReference type="Google" id="ProtNLM"/>
    </source>
</evidence>
<gene>
    <name evidence="6" type="ORF">GCM10010833_28050</name>
</gene>
<evidence type="ECO:0000256" key="1">
    <source>
        <dbReference type="ARBA" id="ARBA00004370"/>
    </source>
</evidence>
<dbReference type="RefSeq" id="WP_188515071.1">
    <property type="nucleotide sequence ID" value="NZ_BMGD01000005.1"/>
</dbReference>
<dbReference type="InterPro" id="IPR001129">
    <property type="entry name" value="Membr-assoc_MAPEG"/>
</dbReference>
<dbReference type="Pfam" id="PF01124">
    <property type="entry name" value="MAPEG"/>
    <property type="match status" value="1"/>
</dbReference>